<gene>
    <name evidence="1" type="ORF">BU25DRAFT_428085</name>
</gene>
<proteinExistence type="predicted"/>
<accession>A0ACB6SGF9</accession>
<dbReference type="EMBL" id="MU006703">
    <property type="protein sequence ID" value="KAF2632167.1"/>
    <property type="molecule type" value="Genomic_DNA"/>
</dbReference>
<keyword evidence="2" id="KW-1185">Reference proteome</keyword>
<evidence type="ECO:0000313" key="2">
    <source>
        <dbReference type="Proteomes" id="UP000799754"/>
    </source>
</evidence>
<name>A0ACB6SGF9_9PLEO</name>
<organism evidence="1 2">
    <name type="scientific">Macroventuria anomochaeta</name>
    <dbReference type="NCBI Taxonomy" id="301207"/>
    <lineage>
        <taxon>Eukaryota</taxon>
        <taxon>Fungi</taxon>
        <taxon>Dikarya</taxon>
        <taxon>Ascomycota</taxon>
        <taxon>Pezizomycotina</taxon>
        <taxon>Dothideomycetes</taxon>
        <taxon>Pleosporomycetidae</taxon>
        <taxon>Pleosporales</taxon>
        <taxon>Pleosporineae</taxon>
        <taxon>Didymellaceae</taxon>
        <taxon>Macroventuria</taxon>
    </lineage>
</organism>
<protein>
    <submittedName>
        <fullName evidence="1">Uncharacterized protein</fullName>
    </submittedName>
</protein>
<dbReference type="Proteomes" id="UP000799754">
    <property type="component" value="Unassembled WGS sequence"/>
</dbReference>
<comment type="caution">
    <text evidence="1">The sequence shown here is derived from an EMBL/GenBank/DDBJ whole genome shotgun (WGS) entry which is preliminary data.</text>
</comment>
<reference evidence="1" key="1">
    <citation type="journal article" date="2020" name="Stud. Mycol.">
        <title>101 Dothideomycetes genomes: a test case for predicting lifestyles and emergence of pathogens.</title>
        <authorList>
            <person name="Haridas S."/>
            <person name="Albert R."/>
            <person name="Binder M."/>
            <person name="Bloem J."/>
            <person name="Labutti K."/>
            <person name="Salamov A."/>
            <person name="Andreopoulos B."/>
            <person name="Baker S."/>
            <person name="Barry K."/>
            <person name="Bills G."/>
            <person name="Bluhm B."/>
            <person name="Cannon C."/>
            <person name="Castanera R."/>
            <person name="Culley D."/>
            <person name="Daum C."/>
            <person name="Ezra D."/>
            <person name="Gonzalez J."/>
            <person name="Henrissat B."/>
            <person name="Kuo A."/>
            <person name="Liang C."/>
            <person name="Lipzen A."/>
            <person name="Lutzoni F."/>
            <person name="Magnuson J."/>
            <person name="Mondo S."/>
            <person name="Nolan M."/>
            <person name="Ohm R."/>
            <person name="Pangilinan J."/>
            <person name="Park H.-J."/>
            <person name="Ramirez L."/>
            <person name="Alfaro M."/>
            <person name="Sun H."/>
            <person name="Tritt A."/>
            <person name="Yoshinaga Y."/>
            <person name="Zwiers L.-H."/>
            <person name="Turgeon B."/>
            <person name="Goodwin S."/>
            <person name="Spatafora J."/>
            <person name="Crous P."/>
            <person name="Grigoriev I."/>
        </authorList>
    </citation>
    <scope>NUCLEOTIDE SEQUENCE</scope>
    <source>
        <strain evidence="1">CBS 525.71</strain>
    </source>
</reference>
<evidence type="ECO:0000313" key="1">
    <source>
        <dbReference type="EMBL" id="KAF2632167.1"/>
    </source>
</evidence>
<sequence>MADKPALMQWHRELEDVNGADYIFISHAHFEHLTGAGHLARRTGAKVIANCKAINLFRQAGVPETQLQPVSGGGKLPLFTRATRDTALKGDCALAPGAPGAPALPHPDPTALAVHVWPSLHCFMPGSSHADLPDIFDTGKEYHGSASPFAYVVVLGIAGRANLNGRPFNGSAAHFAALQLKWLGGPKKVIWCLHDEALVAPFRVDTTAATRTVENETGARVVELAYAKPYVVFE</sequence>